<dbReference type="CDD" id="cd03789">
    <property type="entry name" value="GT9_LPS_heptosyltransferase"/>
    <property type="match status" value="1"/>
</dbReference>
<dbReference type="AlphaFoldDB" id="A0A1E2V5F3"/>
<dbReference type="GO" id="GO:0008713">
    <property type="term" value="F:ADP-heptose-lipopolysaccharide heptosyltransferase activity"/>
    <property type="evidence" value="ECO:0007669"/>
    <property type="project" value="UniProtKB-EC"/>
</dbReference>
<accession>A0A1E2V5F3</accession>
<comment type="similarity">
    <text evidence="3">Belongs to the glycosyltransferase 9 family.</text>
</comment>
<dbReference type="Gene3D" id="3.40.50.2000">
    <property type="entry name" value="Glycogen Phosphorylase B"/>
    <property type="match status" value="2"/>
</dbReference>
<keyword evidence="2 7" id="KW-0808">Transferase</keyword>
<feature type="region of interest" description="Disordered" evidence="6">
    <location>
        <begin position="346"/>
        <end position="365"/>
    </location>
</feature>
<dbReference type="InterPro" id="IPR011910">
    <property type="entry name" value="RfaF"/>
</dbReference>
<dbReference type="GO" id="GO:0005829">
    <property type="term" value="C:cytosol"/>
    <property type="evidence" value="ECO:0007669"/>
    <property type="project" value="TreeGrafter"/>
</dbReference>
<dbReference type="InterPro" id="IPR051199">
    <property type="entry name" value="LPS_LOS_Heptosyltrfase"/>
</dbReference>
<evidence type="ECO:0000313" key="7">
    <source>
        <dbReference type="EMBL" id="ODC02217.1"/>
    </source>
</evidence>
<keyword evidence="1" id="KW-0328">Glycosyltransferase</keyword>
<dbReference type="NCBIfam" id="TIGR02195">
    <property type="entry name" value="heptsyl_trn_II"/>
    <property type="match status" value="1"/>
</dbReference>
<dbReference type="Proteomes" id="UP000094291">
    <property type="component" value="Unassembled WGS sequence"/>
</dbReference>
<dbReference type="PANTHER" id="PTHR30160:SF7">
    <property type="entry name" value="ADP-HEPTOSE--LPS HEPTOSYLTRANSFERASE 2"/>
    <property type="match status" value="1"/>
</dbReference>
<protein>
    <recommendedName>
        <fullName evidence="4">lipopolysaccharide heptosyltransferase II</fullName>
        <ecNumber evidence="4">2.4.99.24</ecNumber>
    </recommendedName>
</protein>
<dbReference type="SUPFAM" id="SSF53756">
    <property type="entry name" value="UDP-Glycosyltransferase/glycogen phosphorylase"/>
    <property type="match status" value="1"/>
</dbReference>
<comment type="caution">
    <text evidence="7">The sequence shown here is derived from an EMBL/GenBank/DDBJ whole genome shotgun (WGS) entry which is preliminary data.</text>
</comment>
<name>A0A1E2V5F3_9GAMM</name>
<organism evidence="7 8">
    <name type="scientific">Terasakiispira papahanaumokuakeensis</name>
    <dbReference type="NCBI Taxonomy" id="197479"/>
    <lineage>
        <taxon>Bacteria</taxon>
        <taxon>Pseudomonadati</taxon>
        <taxon>Pseudomonadota</taxon>
        <taxon>Gammaproteobacteria</taxon>
        <taxon>Oceanospirillales</taxon>
        <taxon>Terasakiispira</taxon>
    </lineage>
</organism>
<dbReference type="PANTHER" id="PTHR30160">
    <property type="entry name" value="TETRAACYLDISACCHARIDE 4'-KINASE-RELATED"/>
    <property type="match status" value="1"/>
</dbReference>
<evidence type="ECO:0000256" key="5">
    <source>
        <dbReference type="ARBA" id="ARBA00047503"/>
    </source>
</evidence>
<dbReference type="Pfam" id="PF01075">
    <property type="entry name" value="Glyco_transf_9"/>
    <property type="match status" value="1"/>
</dbReference>
<dbReference type="GO" id="GO:0009244">
    <property type="term" value="P:lipopolysaccharide core region biosynthetic process"/>
    <property type="evidence" value="ECO:0007669"/>
    <property type="project" value="TreeGrafter"/>
</dbReference>
<dbReference type="RefSeq" id="WP_068996601.1">
    <property type="nucleotide sequence ID" value="NZ_MDTQ01000001.1"/>
</dbReference>
<evidence type="ECO:0000313" key="8">
    <source>
        <dbReference type="Proteomes" id="UP000094291"/>
    </source>
</evidence>
<evidence type="ECO:0000256" key="2">
    <source>
        <dbReference type="ARBA" id="ARBA00022679"/>
    </source>
</evidence>
<keyword evidence="8" id="KW-1185">Reference proteome</keyword>
<sequence>MRYRPPQDPKGLVLSPEHPRDVLLMQPLLQHLHQQKRHRQLTVMAPEHLTGLVSRMPEVSRVLNQPLLSMSWKVFWRTGVQLQSEGFNEAWVLQEPFKPALIPALANIPDRTGYRGRYRYVLLLDIRLPRPDLHPHLADRYLALGVDYGADLPELPPAQLKVSPERQALLCQQHGLDPKRAPILALCPGGVDVPTRRWDSEAFGILARRAIERGYQVWVIASRHDQADAERICDALDMQQQLSCDNLAGRLSWEDSLDLLALAQQVVSNDGPLAHIAAATPVPQVDVVLGASHPNYATPRHPNVVLHSVGLECQPCQQPRCAQGGRPCLTQLDIEALVPEPYSTQGTAQALAEPSAEEGPVIKTF</sequence>
<dbReference type="EC" id="2.4.99.24" evidence="4"/>
<evidence type="ECO:0000256" key="4">
    <source>
        <dbReference type="ARBA" id="ARBA00044042"/>
    </source>
</evidence>
<dbReference type="OrthoDB" id="9797795at2"/>
<gene>
    <name evidence="7" type="ORF">BFW38_00300</name>
</gene>
<evidence type="ECO:0000256" key="3">
    <source>
        <dbReference type="ARBA" id="ARBA00043995"/>
    </source>
</evidence>
<reference evidence="7 8" key="1">
    <citation type="submission" date="2016-08" db="EMBL/GenBank/DDBJ databases">
        <authorList>
            <person name="Seilhamer J.J."/>
        </authorList>
    </citation>
    <scope>NUCLEOTIDE SEQUENCE [LARGE SCALE GENOMIC DNA]</scope>
    <source>
        <strain evidence="7 8">PH27A</strain>
    </source>
</reference>
<comment type="catalytic activity">
    <reaction evidence="5">
        <text>an L-alpha-D-Hep-(1-&gt;5)-[alpha-Kdo-(2-&gt;4)]-alpha-Kdo-(2-&gt;6)-lipid A + ADP-L-glycero-beta-D-manno-heptose = an L-alpha-D-Hep-(1-&gt;3)-L-alpha-D-Hep-(1-&gt;5)-[alpha-Kdo-(2-&gt;4)]-alpha-Kdo-(2-&gt;6)-lipid A + ADP + H(+)</text>
        <dbReference type="Rhea" id="RHEA:74071"/>
        <dbReference type="ChEBI" id="CHEBI:15378"/>
        <dbReference type="ChEBI" id="CHEBI:61506"/>
        <dbReference type="ChEBI" id="CHEBI:193068"/>
        <dbReference type="ChEBI" id="CHEBI:193069"/>
        <dbReference type="ChEBI" id="CHEBI:456216"/>
        <dbReference type="EC" id="2.4.99.24"/>
    </reaction>
</comment>
<dbReference type="STRING" id="197479.BFW38_00300"/>
<dbReference type="InterPro" id="IPR002201">
    <property type="entry name" value="Glyco_trans_9"/>
</dbReference>
<proteinExistence type="inferred from homology"/>
<evidence type="ECO:0000256" key="1">
    <source>
        <dbReference type="ARBA" id="ARBA00022676"/>
    </source>
</evidence>
<evidence type="ECO:0000256" key="6">
    <source>
        <dbReference type="SAM" id="MobiDB-lite"/>
    </source>
</evidence>
<dbReference type="EMBL" id="MDTQ01000001">
    <property type="protein sequence ID" value="ODC02217.1"/>
    <property type="molecule type" value="Genomic_DNA"/>
</dbReference>